<evidence type="ECO:0000313" key="2">
    <source>
        <dbReference type="Proteomes" id="UP000051804"/>
    </source>
</evidence>
<comment type="caution">
    <text evidence="1">The sequence shown here is derived from an EMBL/GenBank/DDBJ whole genome shotgun (WGS) entry which is preliminary data.</text>
</comment>
<organism evidence="1 2">
    <name type="scientific">Lacticaseibacillus nasuensis JCM 17158</name>
    <dbReference type="NCBI Taxonomy" id="1291734"/>
    <lineage>
        <taxon>Bacteria</taxon>
        <taxon>Bacillati</taxon>
        <taxon>Bacillota</taxon>
        <taxon>Bacilli</taxon>
        <taxon>Lactobacillales</taxon>
        <taxon>Lactobacillaceae</taxon>
        <taxon>Lacticaseibacillus</taxon>
    </lineage>
</organism>
<dbReference type="PATRIC" id="fig|1291734.4.peg.838"/>
<protein>
    <submittedName>
        <fullName evidence="1">Uncharacterized protein</fullName>
    </submittedName>
</protein>
<proteinExistence type="predicted"/>
<dbReference type="STRING" id="1291734.FD02_GL000811"/>
<evidence type="ECO:0000313" key="1">
    <source>
        <dbReference type="EMBL" id="KRK74216.1"/>
    </source>
</evidence>
<dbReference type="AlphaFoldDB" id="A0A0R1JT16"/>
<name>A0A0R1JT16_9LACO</name>
<accession>A0A0R1JT16</accession>
<dbReference type="EMBL" id="AZDJ01000001">
    <property type="protein sequence ID" value="KRK74216.1"/>
    <property type="molecule type" value="Genomic_DNA"/>
</dbReference>
<dbReference type="Proteomes" id="UP000051804">
    <property type="component" value="Unassembled WGS sequence"/>
</dbReference>
<sequence>MAMPSRQLQLQFITQVHQVFPPAHITFVHATPELAAATMREYQQVCHRQGAARLFAAIGLPAPAVVPYLSVRSNLLLNGEKVPFHVLPKAFREDLDFLNRPAVALTTEQSLYVQLFRAILGGRQLIVMGDFPATMAVQAVRAFITLAQTALRQTTSSLVVFTQDETLLAANAQHQLATPPVLSA</sequence>
<reference evidence="1 2" key="1">
    <citation type="journal article" date="2015" name="Genome Announc.">
        <title>Expanding the biotechnology potential of lactobacilli through comparative genomics of 213 strains and associated genera.</title>
        <authorList>
            <person name="Sun Z."/>
            <person name="Harris H.M."/>
            <person name="McCann A."/>
            <person name="Guo C."/>
            <person name="Argimon S."/>
            <person name="Zhang W."/>
            <person name="Yang X."/>
            <person name="Jeffery I.B."/>
            <person name="Cooney J.C."/>
            <person name="Kagawa T.F."/>
            <person name="Liu W."/>
            <person name="Song Y."/>
            <person name="Salvetti E."/>
            <person name="Wrobel A."/>
            <person name="Rasinkangas P."/>
            <person name="Parkhill J."/>
            <person name="Rea M.C."/>
            <person name="O'Sullivan O."/>
            <person name="Ritari J."/>
            <person name="Douillard F.P."/>
            <person name="Paul Ross R."/>
            <person name="Yang R."/>
            <person name="Briner A.E."/>
            <person name="Felis G.E."/>
            <person name="de Vos W.M."/>
            <person name="Barrangou R."/>
            <person name="Klaenhammer T.R."/>
            <person name="Caufield P.W."/>
            <person name="Cui Y."/>
            <person name="Zhang H."/>
            <person name="O'Toole P.W."/>
        </authorList>
    </citation>
    <scope>NUCLEOTIDE SEQUENCE [LARGE SCALE GENOMIC DNA]</scope>
    <source>
        <strain evidence="1 2">JCM 17158</strain>
    </source>
</reference>
<gene>
    <name evidence="1" type="ORF">FD02_GL000811</name>
</gene>
<keyword evidence="2" id="KW-1185">Reference proteome</keyword>